<dbReference type="Proteomes" id="UP000215155">
    <property type="component" value="Unassembled WGS sequence"/>
</dbReference>
<reference evidence="2 3" key="1">
    <citation type="submission" date="2017-07" db="EMBL/GenBank/DDBJ databases">
        <title>Draft genome sequence of Prevotella copri isolated from the gut of healthy adult Indian.</title>
        <authorList>
            <person name="Das B."/>
            <person name="Bag S."/>
            <person name="Ghosh T.S."/>
        </authorList>
    </citation>
    <scope>NUCLEOTIDE SEQUENCE [LARGE SCALE GENOMIC DNA]</scope>
    <source>
        <strain evidence="2 3">Indica</strain>
    </source>
</reference>
<evidence type="ECO:0000313" key="2">
    <source>
        <dbReference type="EMBL" id="OXL44242.1"/>
    </source>
</evidence>
<accession>A0AA91TJX7</accession>
<comment type="caution">
    <text evidence="2">The sequence shown here is derived from an EMBL/GenBank/DDBJ whole genome shotgun (WGS) entry which is preliminary data.</text>
</comment>
<name>A0AA91TJX7_9BACT</name>
<protein>
    <submittedName>
        <fullName evidence="2">Uncharacterized protein</fullName>
    </submittedName>
</protein>
<dbReference type="EMBL" id="NMPZ01000008">
    <property type="protein sequence ID" value="OXL44242.1"/>
    <property type="molecule type" value="Genomic_DNA"/>
</dbReference>
<sequence>MEKYIFLDFDGVINTPKGKFDKNAVTNLRRLLERTDAKVVISSTWRLQGMEYIQQLWQEYQLPGEVIDLTPSCNSTNFSNVDGQEEWQGLHGCKGLEIAEWLRLNAKEPYQYIILDDEEDFLFSQREHLVKVEGSKGLDKADVRVAIQILNTKEISQMKRWFYGALKFIALYILMVMVFMAYFYWYPEKEINNMNRCALMYHECLRNHFHWQK</sequence>
<feature type="transmembrane region" description="Helical" evidence="1">
    <location>
        <begin position="161"/>
        <end position="185"/>
    </location>
</feature>
<proteinExistence type="predicted"/>
<keyword evidence="1" id="KW-0472">Membrane</keyword>
<dbReference type="Pfam" id="PF18143">
    <property type="entry name" value="HAD_SAK_2"/>
    <property type="match status" value="1"/>
</dbReference>
<dbReference type="RefSeq" id="WP_142990572.1">
    <property type="nucleotide sequence ID" value="NZ_NMPZ01000008.1"/>
</dbReference>
<organism evidence="2 3">
    <name type="scientific">Segatella copri</name>
    <dbReference type="NCBI Taxonomy" id="165179"/>
    <lineage>
        <taxon>Bacteria</taxon>
        <taxon>Pseudomonadati</taxon>
        <taxon>Bacteroidota</taxon>
        <taxon>Bacteroidia</taxon>
        <taxon>Bacteroidales</taxon>
        <taxon>Prevotellaceae</taxon>
        <taxon>Segatella</taxon>
    </lineage>
</organism>
<evidence type="ECO:0000313" key="3">
    <source>
        <dbReference type="Proteomes" id="UP000215155"/>
    </source>
</evidence>
<dbReference type="AlphaFoldDB" id="A0AA91TJX7"/>
<evidence type="ECO:0000256" key="1">
    <source>
        <dbReference type="SAM" id="Phobius"/>
    </source>
</evidence>
<gene>
    <name evidence="2" type="ORF">CFT61_06260</name>
</gene>
<keyword evidence="1" id="KW-1133">Transmembrane helix</keyword>
<keyword evidence="1" id="KW-0812">Transmembrane</keyword>